<dbReference type="KEGG" id="ntr:B0W44_12845"/>
<keyword evidence="9" id="KW-1185">Reference proteome</keyword>
<protein>
    <recommendedName>
        <fullName evidence="3">isochorismate synthase</fullName>
        <ecNumber evidence="3">5.4.4.2</ecNumber>
    </recommendedName>
    <alternativeName>
        <fullName evidence="5">Isochorismate mutase</fullName>
    </alternativeName>
</protein>
<evidence type="ECO:0000313" key="9">
    <source>
        <dbReference type="Proteomes" id="UP000188603"/>
    </source>
</evidence>
<keyword evidence="4" id="KW-0413">Isomerase</keyword>
<evidence type="ECO:0000259" key="7">
    <source>
        <dbReference type="Pfam" id="PF00425"/>
    </source>
</evidence>
<proteinExistence type="inferred from homology"/>
<reference evidence="8 9" key="1">
    <citation type="journal article" date="2015" name="Int. J. Syst. Evol. Microbiol.">
        <title>Novibacillus thermophilus gen. nov., sp. nov., a Gram-staining-negative and moderately thermophilic member of the family Thermoactinomycetaceae.</title>
        <authorList>
            <person name="Yang G."/>
            <person name="Chen J."/>
            <person name="Zhou S."/>
        </authorList>
    </citation>
    <scope>NUCLEOTIDE SEQUENCE [LARGE SCALE GENOMIC DNA]</scope>
    <source>
        <strain evidence="8 9">SG-1</strain>
    </source>
</reference>
<dbReference type="Proteomes" id="UP000188603">
    <property type="component" value="Chromosome"/>
</dbReference>
<evidence type="ECO:0000256" key="5">
    <source>
        <dbReference type="ARBA" id="ARBA00041564"/>
    </source>
</evidence>
<evidence type="ECO:0000313" key="8">
    <source>
        <dbReference type="EMBL" id="AQS56517.1"/>
    </source>
</evidence>
<dbReference type="AlphaFoldDB" id="A0A1U9K8X3"/>
<comment type="catalytic activity">
    <reaction evidence="1">
        <text>chorismate = isochorismate</text>
        <dbReference type="Rhea" id="RHEA:18985"/>
        <dbReference type="ChEBI" id="CHEBI:29748"/>
        <dbReference type="ChEBI" id="CHEBI:29780"/>
        <dbReference type="EC" id="5.4.4.2"/>
    </reaction>
</comment>
<dbReference type="GO" id="GO:0008909">
    <property type="term" value="F:isochorismate synthase activity"/>
    <property type="evidence" value="ECO:0007669"/>
    <property type="project" value="UniProtKB-EC"/>
</dbReference>
<dbReference type="STRING" id="1471761.B0W44_12845"/>
<evidence type="ECO:0000256" key="3">
    <source>
        <dbReference type="ARBA" id="ARBA00012824"/>
    </source>
</evidence>
<feature type="domain" description="Chorismate-utilising enzyme C-terminal" evidence="7">
    <location>
        <begin position="198"/>
        <end position="451"/>
    </location>
</feature>
<dbReference type="NCBIfam" id="TIGR00543">
    <property type="entry name" value="isochor_syn"/>
    <property type="match status" value="1"/>
</dbReference>
<organism evidence="8 9">
    <name type="scientific">Novibacillus thermophilus</name>
    <dbReference type="NCBI Taxonomy" id="1471761"/>
    <lineage>
        <taxon>Bacteria</taxon>
        <taxon>Bacillati</taxon>
        <taxon>Bacillota</taxon>
        <taxon>Bacilli</taxon>
        <taxon>Bacillales</taxon>
        <taxon>Thermoactinomycetaceae</taxon>
        <taxon>Novibacillus</taxon>
    </lineage>
</organism>
<dbReference type="SUPFAM" id="SSF56322">
    <property type="entry name" value="ADC synthase"/>
    <property type="match status" value="1"/>
</dbReference>
<dbReference type="PANTHER" id="PTHR42839:SF1">
    <property type="entry name" value="ISOCHORISMATE SYNTHASE MENF"/>
    <property type="match status" value="1"/>
</dbReference>
<gene>
    <name evidence="8" type="ORF">B0W44_12845</name>
</gene>
<dbReference type="EC" id="5.4.4.2" evidence="3"/>
<dbReference type="GO" id="GO:0009697">
    <property type="term" value="P:salicylic acid biosynthetic process"/>
    <property type="evidence" value="ECO:0007669"/>
    <property type="project" value="TreeGrafter"/>
</dbReference>
<name>A0A1U9K8X3_9BACL</name>
<evidence type="ECO:0000256" key="1">
    <source>
        <dbReference type="ARBA" id="ARBA00000799"/>
    </source>
</evidence>
<dbReference type="Pfam" id="PF00425">
    <property type="entry name" value="Chorismate_bind"/>
    <property type="match status" value="1"/>
</dbReference>
<dbReference type="PANTHER" id="PTHR42839">
    <property type="entry name" value="ISOCHORISMATE SYNTHASE ENTC"/>
    <property type="match status" value="1"/>
</dbReference>
<evidence type="ECO:0000256" key="4">
    <source>
        <dbReference type="ARBA" id="ARBA00023235"/>
    </source>
</evidence>
<accession>A0A1U9K8X3</accession>
<feature type="region of interest" description="Disordered" evidence="6">
    <location>
        <begin position="440"/>
        <end position="464"/>
    </location>
</feature>
<comment type="similarity">
    <text evidence="2">Belongs to the isochorismate synthase family.</text>
</comment>
<evidence type="ECO:0000256" key="6">
    <source>
        <dbReference type="SAM" id="MobiDB-lite"/>
    </source>
</evidence>
<dbReference type="Gene3D" id="3.60.120.10">
    <property type="entry name" value="Anthranilate synthase"/>
    <property type="match status" value="1"/>
</dbReference>
<dbReference type="RefSeq" id="WP_077720377.1">
    <property type="nucleotide sequence ID" value="NZ_CP019699.1"/>
</dbReference>
<dbReference type="EMBL" id="CP019699">
    <property type="protein sequence ID" value="AQS56517.1"/>
    <property type="molecule type" value="Genomic_DNA"/>
</dbReference>
<dbReference type="InterPro" id="IPR004561">
    <property type="entry name" value="IsoChor_synthase"/>
</dbReference>
<dbReference type="OrthoDB" id="9803598at2"/>
<sequence>MVIAKERETEDVFEKKHQTLVSTVTQLAPIDPFSFFAAGAKHYRGKRFYWSDPGQEKVFVGLGIAHEIVAHGDDRFAKVEEERKKLLNMIETETDLAIQGTGPLLFGGFSFDSQAAKTALWRSFPDASFVVPVFLLTVTRQGCWLTVNRLVQAGDHSIQEKWLEKERESLLRNARAVVLSDGSAQSENVRYATTDVEPEAWKRAVAEAVDQIRNGEVDKVALAREIRVHATERIDVVRTLKRLCKQQKESYVFAIERGTDCFLGASPEQLVKRDGNKLHATCLASSIGRGKTAEEDERLGQRLLSDEKFIVEHQFVVDMIKSAMEAECEDVSVPNEPSLFKTAYIQHLYTPVTGTARRGTSLLSMVEKLHPTPALGGYPQDVAVRKIREMEKLDRGWYASPLGWMDRHGNGEFIGAIRSGIVRGNEVSLFVGNGIVADSDPESEYEETKLKPKPMLTALGGKRS</sequence>
<dbReference type="InterPro" id="IPR015890">
    <property type="entry name" value="Chorismate_C"/>
</dbReference>
<evidence type="ECO:0000256" key="2">
    <source>
        <dbReference type="ARBA" id="ARBA00005297"/>
    </source>
</evidence>
<dbReference type="InterPro" id="IPR005801">
    <property type="entry name" value="ADC_synthase"/>
</dbReference>